<dbReference type="GO" id="GO:0009279">
    <property type="term" value="C:cell outer membrane"/>
    <property type="evidence" value="ECO:0007669"/>
    <property type="project" value="UniProtKB-SubCell"/>
</dbReference>
<keyword evidence="2 4" id="KW-0472">Membrane</keyword>
<evidence type="ECO:0000256" key="4">
    <source>
        <dbReference type="PROSITE-ProRule" id="PRU00473"/>
    </source>
</evidence>
<dbReference type="PROSITE" id="PS01068">
    <property type="entry name" value="OMPA_1"/>
    <property type="match status" value="1"/>
</dbReference>
<gene>
    <name evidence="6" type="ORF">CWI69_06345</name>
</gene>
<comment type="subcellular location">
    <subcellularLocation>
        <location evidence="1">Cell outer membrane</location>
    </subcellularLocation>
</comment>
<accession>A0A432XVH5</accession>
<dbReference type="AlphaFoldDB" id="A0A432XVH5"/>
<comment type="caution">
    <text evidence="6">The sequence shown here is derived from an EMBL/GenBank/DDBJ whole genome shotgun (WGS) entry which is preliminary data.</text>
</comment>
<evidence type="ECO:0000259" key="5">
    <source>
        <dbReference type="PROSITE" id="PS51123"/>
    </source>
</evidence>
<dbReference type="InterPro" id="IPR006690">
    <property type="entry name" value="OMPA-like_CS"/>
</dbReference>
<dbReference type="InterPro" id="IPR006664">
    <property type="entry name" value="OMP_bac"/>
</dbReference>
<dbReference type="PRINTS" id="PR01021">
    <property type="entry name" value="OMPADOMAIN"/>
</dbReference>
<dbReference type="SUPFAM" id="SSF103088">
    <property type="entry name" value="OmpA-like"/>
    <property type="match status" value="1"/>
</dbReference>
<keyword evidence="7" id="KW-1185">Reference proteome</keyword>
<reference evidence="7" key="1">
    <citation type="journal article" date="2018" name="Front. Microbiol.">
        <title>Genome-Based Analysis Reveals the Taxonomy and Diversity of the Family Idiomarinaceae.</title>
        <authorList>
            <person name="Liu Y."/>
            <person name="Lai Q."/>
            <person name="Shao Z."/>
        </authorList>
    </citation>
    <scope>NUCLEOTIDE SEQUENCE [LARGE SCALE GENOMIC DNA]</scope>
    <source>
        <strain evidence="7">BH195</strain>
    </source>
</reference>
<dbReference type="OrthoDB" id="9782229at2"/>
<dbReference type="InterPro" id="IPR050330">
    <property type="entry name" value="Bact_OuterMem_StrucFunc"/>
</dbReference>
<feature type="domain" description="OmpA-like" evidence="5">
    <location>
        <begin position="91"/>
        <end position="208"/>
    </location>
</feature>
<dbReference type="Pfam" id="PF00691">
    <property type="entry name" value="OmpA"/>
    <property type="match status" value="1"/>
</dbReference>
<dbReference type="Gene3D" id="3.30.1330.60">
    <property type="entry name" value="OmpA-like domain"/>
    <property type="match status" value="1"/>
</dbReference>
<dbReference type="PROSITE" id="PS51257">
    <property type="entry name" value="PROKAR_LIPOPROTEIN"/>
    <property type="match status" value="1"/>
</dbReference>
<dbReference type="Proteomes" id="UP000287198">
    <property type="component" value="Unassembled WGS sequence"/>
</dbReference>
<evidence type="ECO:0000313" key="7">
    <source>
        <dbReference type="Proteomes" id="UP000287198"/>
    </source>
</evidence>
<dbReference type="PROSITE" id="PS51123">
    <property type="entry name" value="OMPA_2"/>
    <property type="match status" value="1"/>
</dbReference>
<evidence type="ECO:0000256" key="2">
    <source>
        <dbReference type="ARBA" id="ARBA00023136"/>
    </source>
</evidence>
<evidence type="ECO:0000256" key="3">
    <source>
        <dbReference type="ARBA" id="ARBA00023237"/>
    </source>
</evidence>
<name>A0A432XVH5_9GAMM</name>
<dbReference type="PANTHER" id="PTHR30329">
    <property type="entry name" value="STATOR ELEMENT OF FLAGELLAR MOTOR COMPLEX"/>
    <property type="match status" value="1"/>
</dbReference>
<sequence>MNKWIPLVAATAVVLAGCQTPMSNTQKGATIGAIAGAVIGKGTGDHDKSRYVWGAAVGALAGGAIGAYMDKQEREFREELAGSGVEVIRDGDTIRLQLPSNITFGTDSAVIASNFDPVLNDVARVLQKYEKTTMVIEGHTDSTGSAEYNQRLSENRALAVRNHLNRNGVDARRLTAMGFGESQPIATNETESGRQLNRRVELRIVPNREQ</sequence>
<dbReference type="InterPro" id="IPR006665">
    <property type="entry name" value="OmpA-like"/>
</dbReference>
<dbReference type="RefSeq" id="WP_126763014.1">
    <property type="nucleotide sequence ID" value="NZ_JBHLTZ010000012.1"/>
</dbReference>
<protein>
    <recommendedName>
        <fullName evidence="5">OmpA-like domain-containing protein</fullName>
    </recommendedName>
</protein>
<dbReference type="EMBL" id="PIPW01000002">
    <property type="protein sequence ID" value="RUO52653.1"/>
    <property type="molecule type" value="Genomic_DNA"/>
</dbReference>
<evidence type="ECO:0000256" key="1">
    <source>
        <dbReference type="ARBA" id="ARBA00004442"/>
    </source>
</evidence>
<dbReference type="PANTHER" id="PTHR30329:SF21">
    <property type="entry name" value="LIPOPROTEIN YIAD-RELATED"/>
    <property type="match status" value="1"/>
</dbReference>
<proteinExistence type="predicted"/>
<keyword evidence="3" id="KW-0998">Cell outer membrane</keyword>
<dbReference type="InterPro" id="IPR036737">
    <property type="entry name" value="OmpA-like_sf"/>
</dbReference>
<dbReference type="Pfam" id="PF13441">
    <property type="entry name" value="Gly-zipper_YMGG"/>
    <property type="match status" value="1"/>
</dbReference>
<organism evidence="6 7">
    <name type="scientific">Pseudidiomarina halophila</name>
    <dbReference type="NCBI Taxonomy" id="1449799"/>
    <lineage>
        <taxon>Bacteria</taxon>
        <taxon>Pseudomonadati</taxon>
        <taxon>Pseudomonadota</taxon>
        <taxon>Gammaproteobacteria</taxon>
        <taxon>Alteromonadales</taxon>
        <taxon>Idiomarinaceae</taxon>
        <taxon>Pseudidiomarina</taxon>
    </lineage>
</organism>
<dbReference type="InterPro" id="IPR027367">
    <property type="entry name" value="Gly-zipper_YMGG"/>
</dbReference>
<dbReference type="CDD" id="cd07185">
    <property type="entry name" value="OmpA_C-like"/>
    <property type="match status" value="1"/>
</dbReference>
<evidence type="ECO:0000313" key="6">
    <source>
        <dbReference type="EMBL" id="RUO52653.1"/>
    </source>
</evidence>